<sequence length="846" mass="92708">MSTHELDELPNKGPRPAHELEDLKRIWATPTGWRLPTAVNNTVIGVLYIGAALLFFLMAGVLALLMRTQLAVGDNNFLSQDLYNQIFTVHGTTMMFLFAVPAVEALGVMLLPQMLAARDLPFPRLSAFAIWAYIIGGLVFFSTVFYDLAPKGGWFMYPPMTLLEYSPGDNADFWLLGIGFIEISAIAGAIEIVVGVLRTRPPGMTLARMPIFAWSMLVFAAMIIFAFPAVILATMLLEIERAFGWPFFTAELGGDSLLWQHLFWFFGHPEVYIIFLPAAGLVSMMIPTMAQTPLVGYRLIVVALIATGFFSFGLWVHHMFTTGIPGMSLAFFSAASMAVAIPSGIQVFSWIATIAAGRKRFRITVPSLFILGFLFIFTLGGLTGVMVAIVPFDWQAHDSYFIVAHFHYVLVGGMVFPLFATFYYWVPMVSKKMLSERLGRWAFWLMFIGFNVAFFPMHFTGLAGMPRRVWTYPGNMGWDLLNTISTVGAFTMAAGVLVFLVDLAKNFRFGEGGPDNPWGAGTLEFLPNDTYSTRSIPHVTSLEPQWDRPSLAKEVEEGLHYLPNAPTGGRETIVTSAIEAKPQYVLQMPGPSWTHLGAAAFTAAFFLLLTIKQVEIAIACGVLAIVACIIWTWQLDKPEQGEVEIGHGIKLPTYMTGPMSHSWWAMVVLMLVASSLYVSYFFSYLYLWTVSPDVWAPAGSPPPPPLLWPIGSALLFIGGSAVVFIAGKLLPKPRHMSLRVAGLLTLGAAALGGAVALEILGHMSTGLSPTASSYGAMVYMAPILTGQAAFATIIMCLFAVGRVITAQLDAKRRVTFDNAALLYYYTAGQGLFGLLLIHGFPRLIGG</sequence>
<dbReference type="Proteomes" id="UP000646579">
    <property type="component" value="Unassembled WGS sequence"/>
</dbReference>
<dbReference type="PROSITE" id="PS50855">
    <property type="entry name" value="COX1"/>
    <property type="match status" value="1"/>
</dbReference>
<evidence type="ECO:0000256" key="1">
    <source>
        <dbReference type="ARBA" id="ARBA00004651"/>
    </source>
</evidence>
<evidence type="ECO:0000256" key="16">
    <source>
        <dbReference type="ARBA" id="ARBA00023136"/>
    </source>
</evidence>
<feature type="transmembrane region" description="Helical" evidence="19">
    <location>
        <begin position="257"/>
        <end position="282"/>
    </location>
</feature>
<feature type="domain" description="Heme-copper oxidase subunit III family profile" evidence="20">
    <location>
        <begin position="578"/>
        <end position="842"/>
    </location>
</feature>
<evidence type="ECO:0000259" key="20">
    <source>
        <dbReference type="PROSITE" id="PS50253"/>
    </source>
</evidence>
<keyword evidence="10" id="KW-0479">Metal-binding</keyword>
<dbReference type="Gene3D" id="1.20.120.80">
    <property type="entry name" value="Cytochrome c oxidase, subunit III, four-helix bundle"/>
    <property type="match status" value="1"/>
</dbReference>
<evidence type="ECO:0000256" key="17">
    <source>
        <dbReference type="ARBA" id="ARBA00047816"/>
    </source>
</evidence>
<evidence type="ECO:0000256" key="15">
    <source>
        <dbReference type="ARBA" id="ARBA00023008"/>
    </source>
</evidence>
<evidence type="ECO:0000256" key="5">
    <source>
        <dbReference type="ARBA" id="ARBA00022448"/>
    </source>
</evidence>
<dbReference type="SUPFAM" id="SSF81452">
    <property type="entry name" value="Cytochrome c oxidase subunit III-like"/>
    <property type="match status" value="1"/>
</dbReference>
<reference evidence="22" key="2">
    <citation type="submission" date="2020-09" db="EMBL/GenBank/DDBJ databases">
        <authorList>
            <person name="Sun Q."/>
            <person name="Kim S."/>
        </authorList>
    </citation>
    <scope>NUCLEOTIDE SEQUENCE</scope>
    <source>
        <strain evidence="22">KCTC 32437</strain>
    </source>
</reference>
<dbReference type="PANTHER" id="PTHR10422:SF35">
    <property type="entry name" value="CYTOCHROME BO(3) UBIQUINOL OXIDASE SUBUNIT 1"/>
    <property type="match status" value="1"/>
</dbReference>
<gene>
    <name evidence="22" type="ORF">GCM10007989_35180</name>
</gene>
<keyword evidence="15" id="KW-0186">Copper</keyword>
<evidence type="ECO:0000256" key="8">
    <source>
        <dbReference type="ARBA" id="ARBA00022660"/>
    </source>
</evidence>
<keyword evidence="14" id="KW-0408">Iron</keyword>
<feature type="transmembrane region" description="Helical" evidence="19">
    <location>
        <begin position="86"/>
        <end position="110"/>
    </location>
</feature>
<feature type="transmembrane region" description="Helical" evidence="19">
    <location>
        <begin position="329"/>
        <end position="356"/>
    </location>
</feature>
<dbReference type="GO" id="GO:0015990">
    <property type="term" value="P:electron transport coupled proton transport"/>
    <property type="evidence" value="ECO:0007669"/>
    <property type="project" value="InterPro"/>
</dbReference>
<feature type="transmembrane region" description="Helical" evidence="19">
    <location>
        <begin position="777"/>
        <end position="800"/>
    </location>
</feature>
<protein>
    <recommendedName>
        <fullName evidence="4">cytochrome-c oxidase</fullName>
        <ecNumber evidence="4">7.1.1.9</ecNumber>
    </recommendedName>
</protein>
<feature type="transmembrane region" description="Helical" evidence="19">
    <location>
        <begin position="43"/>
        <end position="66"/>
    </location>
</feature>
<evidence type="ECO:0000256" key="10">
    <source>
        <dbReference type="ARBA" id="ARBA00022723"/>
    </source>
</evidence>
<dbReference type="InterPro" id="IPR023615">
    <property type="entry name" value="Cyt_c_Oxase_su1_BS"/>
</dbReference>
<comment type="catalytic activity">
    <reaction evidence="17">
        <text>4 Fe(II)-[cytochrome c] + O2 + 8 H(+)(in) = 4 Fe(III)-[cytochrome c] + 2 H2O + 4 H(+)(out)</text>
        <dbReference type="Rhea" id="RHEA:11436"/>
        <dbReference type="Rhea" id="RHEA-COMP:10350"/>
        <dbReference type="Rhea" id="RHEA-COMP:14399"/>
        <dbReference type="ChEBI" id="CHEBI:15377"/>
        <dbReference type="ChEBI" id="CHEBI:15378"/>
        <dbReference type="ChEBI" id="CHEBI:15379"/>
        <dbReference type="ChEBI" id="CHEBI:29033"/>
        <dbReference type="ChEBI" id="CHEBI:29034"/>
        <dbReference type="EC" id="7.1.1.9"/>
    </reaction>
</comment>
<dbReference type="PROSITE" id="PS00077">
    <property type="entry name" value="COX1_CUB"/>
    <property type="match status" value="1"/>
</dbReference>
<dbReference type="GO" id="GO:0004129">
    <property type="term" value="F:cytochrome-c oxidase activity"/>
    <property type="evidence" value="ECO:0007669"/>
    <property type="project" value="UniProtKB-EC"/>
</dbReference>
<evidence type="ECO:0000256" key="18">
    <source>
        <dbReference type="RuleBase" id="RU000370"/>
    </source>
</evidence>
<evidence type="ECO:0000313" key="23">
    <source>
        <dbReference type="Proteomes" id="UP000646579"/>
    </source>
</evidence>
<feature type="transmembrane region" description="Helical" evidence="19">
    <location>
        <begin position="480"/>
        <end position="501"/>
    </location>
</feature>
<comment type="caution">
    <text evidence="22">The sequence shown here is derived from an EMBL/GenBank/DDBJ whole genome shotgun (WGS) entry which is preliminary data.</text>
</comment>
<dbReference type="InterPro" id="IPR036927">
    <property type="entry name" value="Cyt_c_oxase-like_su1_sf"/>
</dbReference>
<evidence type="ECO:0000256" key="3">
    <source>
        <dbReference type="ARBA" id="ARBA00009578"/>
    </source>
</evidence>
<organism evidence="22 23">
    <name type="scientific">Devosia pacifica</name>
    <dbReference type="NCBI Taxonomy" id="1335967"/>
    <lineage>
        <taxon>Bacteria</taxon>
        <taxon>Pseudomonadati</taxon>
        <taxon>Pseudomonadota</taxon>
        <taxon>Alphaproteobacteria</taxon>
        <taxon>Hyphomicrobiales</taxon>
        <taxon>Devosiaceae</taxon>
        <taxon>Devosia</taxon>
    </lineage>
</organism>
<evidence type="ECO:0000256" key="14">
    <source>
        <dbReference type="ARBA" id="ARBA00023004"/>
    </source>
</evidence>
<dbReference type="Pfam" id="PF00115">
    <property type="entry name" value="COX1"/>
    <property type="match status" value="1"/>
</dbReference>
<keyword evidence="9 18" id="KW-0812">Transmembrane</keyword>
<dbReference type="InterPro" id="IPR035973">
    <property type="entry name" value="Cyt_c_oxidase_su3-like_sf"/>
</dbReference>
<dbReference type="GO" id="GO:0020037">
    <property type="term" value="F:heme binding"/>
    <property type="evidence" value="ECO:0007669"/>
    <property type="project" value="InterPro"/>
</dbReference>
<dbReference type="GO" id="GO:0005886">
    <property type="term" value="C:plasma membrane"/>
    <property type="evidence" value="ECO:0007669"/>
    <property type="project" value="UniProtKB-SubCell"/>
</dbReference>
<dbReference type="InterPro" id="IPR000298">
    <property type="entry name" value="Cyt_c_oxidase-like_su3"/>
</dbReference>
<dbReference type="GO" id="GO:0046872">
    <property type="term" value="F:metal ion binding"/>
    <property type="evidence" value="ECO:0007669"/>
    <property type="project" value="UniProtKB-KW"/>
</dbReference>
<dbReference type="PRINTS" id="PR01165">
    <property type="entry name" value="CYCOXIDASEI"/>
</dbReference>
<keyword evidence="6" id="KW-1003">Cell membrane</keyword>
<dbReference type="InterPro" id="IPR000883">
    <property type="entry name" value="Cyt_C_Oxase_1"/>
</dbReference>
<dbReference type="EMBL" id="BMZE01000004">
    <property type="protein sequence ID" value="GHA36082.1"/>
    <property type="molecule type" value="Genomic_DNA"/>
</dbReference>
<evidence type="ECO:0000256" key="9">
    <source>
        <dbReference type="ARBA" id="ARBA00022692"/>
    </source>
</evidence>
<evidence type="ECO:0000256" key="12">
    <source>
        <dbReference type="ARBA" id="ARBA00022982"/>
    </source>
</evidence>
<feature type="transmembrane region" description="Helical" evidence="19">
    <location>
        <begin position="211"/>
        <end position="237"/>
    </location>
</feature>
<feature type="transmembrane region" description="Helical" evidence="19">
    <location>
        <begin position="402"/>
        <end position="426"/>
    </location>
</feature>
<evidence type="ECO:0000256" key="4">
    <source>
        <dbReference type="ARBA" id="ARBA00012949"/>
    </source>
</evidence>
<dbReference type="PANTHER" id="PTHR10422">
    <property type="entry name" value="CYTOCHROME C OXIDASE SUBUNIT 1"/>
    <property type="match status" value="1"/>
</dbReference>
<proteinExistence type="inferred from homology"/>
<evidence type="ECO:0000259" key="21">
    <source>
        <dbReference type="PROSITE" id="PS50855"/>
    </source>
</evidence>
<feature type="transmembrane region" description="Helical" evidence="19">
    <location>
        <begin position="438"/>
        <end position="460"/>
    </location>
</feature>
<keyword evidence="16 19" id="KW-0472">Membrane</keyword>
<dbReference type="EC" id="7.1.1.9" evidence="4"/>
<dbReference type="PROSITE" id="PS50253">
    <property type="entry name" value="COX3"/>
    <property type="match status" value="1"/>
</dbReference>
<name>A0A918SF78_9HYPH</name>
<evidence type="ECO:0000256" key="2">
    <source>
        <dbReference type="ARBA" id="ARBA00004673"/>
    </source>
</evidence>
<keyword evidence="23" id="KW-1185">Reference proteome</keyword>
<dbReference type="Gene3D" id="1.20.210.10">
    <property type="entry name" value="Cytochrome c oxidase-like, subunit I domain"/>
    <property type="match status" value="1"/>
</dbReference>
<dbReference type="NCBIfam" id="TIGR02891">
    <property type="entry name" value="CtaD_CoxA"/>
    <property type="match status" value="1"/>
</dbReference>
<feature type="transmembrane region" description="Helical" evidence="19">
    <location>
        <begin position="122"/>
        <end position="146"/>
    </location>
</feature>
<evidence type="ECO:0000256" key="19">
    <source>
        <dbReference type="SAM" id="Phobius"/>
    </source>
</evidence>
<feature type="transmembrane region" description="Helical" evidence="19">
    <location>
        <begin position="821"/>
        <end position="840"/>
    </location>
</feature>
<evidence type="ECO:0000313" key="22">
    <source>
        <dbReference type="EMBL" id="GHA36082.1"/>
    </source>
</evidence>
<keyword evidence="11" id="KW-1278">Translocase</keyword>
<dbReference type="RefSeq" id="WP_189427098.1">
    <property type="nucleotide sequence ID" value="NZ_BMZE01000004.1"/>
</dbReference>
<evidence type="ECO:0000256" key="11">
    <source>
        <dbReference type="ARBA" id="ARBA00022967"/>
    </source>
</evidence>
<keyword evidence="5 18" id="KW-0813">Transport</keyword>
<dbReference type="InterPro" id="IPR023616">
    <property type="entry name" value="Cyt_c_oxase-like_su1_dom"/>
</dbReference>
<dbReference type="GO" id="GO:0009060">
    <property type="term" value="P:aerobic respiration"/>
    <property type="evidence" value="ECO:0007669"/>
    <property type="project" value="InterPro"/>
</dbReference>
<feature type="transmembrane region" description="Helical" evidence="19">
    <location>
        <begin position="706"/>
        <end position="726"/>
    </location>
</feature>
<feature type="domain" description="Cytochrome oxidase subunit I profile" evidence="21">
    <location>
        <begin position="27"/>
        <end position="540"/>
    </location>
</feature>
<dbReference type="InterPro" id="IPR013833">
    <property type="entry name" value="Cyt_c_oxidase_su3_a-hlx"/>
</dbReference>
<feature type="transmembrane region" description="Helical" evidence="19">
    <location>
        <begin position="294"/>
        <end position="317"/>
    </location>
</feature>
<feature type="transmembrane region" description="Helical" evidence="19">
    <location>
        <begin position="368"/>
        <end position="390"/>
    </location>
</feature>
<dbReference type="CDD" id="cd01662">
    <property type="entry name" value="Ubiquinol_Oxidase_I"/>
    <property type="match status" value="1"/>
</dbReference>
<dbReference type="GO" id="GO:0022904">
    <property type="term" value="P:respiratory electron transport chain"/>
    <property type="evidence" value="ECO:0007669"/>
    <property type="project" value="InterPro"/>
</dbReference>
<feature type="transmembrane region" description="Helical" evidence="19">
    <location>
        <begin position="593"/>
        <end position="610"/>
    </location>
</feature>
<evidence type="ECO:0000256" key="7">
    <source>
        <dbReference type="ARBA" id="ARBA00022617"/>
    </source>
</evidence>
<keyword evidence="13 19" id="KW-1133">Transmembrane helix</keyword>
<feature type="transmembrane region" description="Helical" evidence="19">
    <location>
        <begin position="738"/>
        <end position="757"/>
    </location>
</feature>
<feature type="transmembrane region" description="Helical" evidence="19">
    <location>
        <begin position="663"/>
        <end position="686"/>
    </location>
</feature>
<comment type="subcellular location">
    <subcellularLocation>
        <location evidence="1">Cell membrane</location>
        <topology evidence="1">Multi-pass membrane protein</topology>
    </subcellularLocation>
</comment>
<keyword evidence="12 18" id="KW-0249">Electron transport</keyword>
<feature type="transmembrane region" description="Helical" evidence="19">
    <location>
        <begin position="173"/>
        <end position="199"/>
    </location>
</feature>
<comment type="pathway">
    <text evidence="2">Energy metabolism; oxidative phosphorylation.</text>
</comment>
<feature type="transmembrane region" description="Helical" evidence="19">
    <location>
        <begin position="616"/>
        <end position="633"/>
    </location>
</feature>
<accession>A0A918SF78</accession>
<dbReference type="AlphaFoldDB" id="A0A918SF78"/>
<reference evidence="22" key="1">
    <citation type="journal article" date="2014" name="Int. J. Syst. Evol. Microbiol.">
        <title>Complete genome sequence of Corynebacterium casei LMG S-19264T (=DSM 44701T), isolated from a smear-ripened cheese.</title>
        <authorList>
            <consortium name="US DOE Joint Genome Institute (JGI-PGF)"/>
            <person name="Walter F."/>
            <person name="Albersmeier A."/>
            <person name="Kalinowski J."/>
            <person name="Ruckert C."/>
        </authorList>
    </citation>
    <scope>NUCLEOTIDE SEQUENCE</scope>
    <source>
        <strain evidence="22">KCTC 32437</strain>
    </source>
</reference>
<evidence type="ECO:0000256" key="13">
    <source>
        <dbReference type="ARBA" id="ARBA00022989"/>
    </source>
</evidence>
<comment type="similarity">
    <text evidence="3 18">Belongs to the heme-copper respiratory oxidase family.</text>
</comment>
<dbReference type="InterPro" id="IPR014241">
    <property type="entry name" value="Cyt_c_oxidase_su1_bac"/>
</dbReference>
<keyword evidence="8 18" id="KW-0679">Respiratory chain</keyword>
<dbReference type="SUPFAM" id="SSF81442">
    <property type="entry name" value="Cytochrome c oxidase subunit I-like"/>
    <property type="match status" value="1"/>
</dbReference>
<evidence type="ECO:0000256" key="6">
    <source>
        <dbReference type="ARBA" id="ARBA00022475"/>
    </source>
</evidence>
<keyword evidence="7 18" id="KW-0349">Heme</keyword>